<sequence>MNTIIFSQTNIENLIKNQNLQISELLKQFERPDLVSVARYRDSSGLPWGSWKNVVTALDKFLLKQNWSFQPSHNLAFNVNVAYFAPSSFIKTSIENLVNILQSCSQVQLNFILSQPIVVSHFIELLRTQQTNLLQMLNVKFLISFLQALTQQEKFQTQEEIKICQAFLKIHGLYNDPLNRSILDARIRSLQKESVPLAKNSGLKVALLVCGQLRGFEYAIPRFMQKFGKLGCVNAYISTWDEVGYTRFNLQNAYRIFDKATCNFIMENKDSLDLNKFDNELLQYTANFYSPERIKEILNQSLSWCNEIKINLKNYKEYPYNKMSNSEKMYYHNSYWVETLGEEHFKQYDLIIKIRPDYFFRDELPLSIKDLTSTNVLVDTSNYLFQEWGFGLGDQLWIGMPEPMLSLLSCHRRDSLSYHYMYSYYKKETYQGHINCGIQAWLSGLSIVKDNSFLHKARLSSVRLISFAEFQQMNVQI</sequence>
<organism evidence="1 2">
    <name type="scientific">Actinobacillus minor NM305</name>
    <dbReference type="NCBI Taxonomy" id="637911"/>
    <lineage>
        <taxon>Bacteria</taxon>
        <taxon>Pseudomonadati</taxon>
        <taxon>Pseudomonadota</taxon>
        <taxon>Gammaproteobacteria</taxon>
        <taxon>Pasteurellales</taxon>
        <taxon>Pasteurellaceae</taxon>
        <taxon>Actinobacillus</taxon>
    </lineage>
</organism>
<accession>C5S349</accession>
<gene>
    <name evidence="1" type="ORF">AM305_11515</name>
</gene>
<comment type="caution">
    <text evidence="1">The sequence shown here is derived from an EMBL/GenBank/DDBJ whole genome shotgun (WGS) entry which is preliminary data.</text>
</comment>
<proteinExistence type="predicted"/>
<reference evidence="1 2" key="1">
    <citation type="journal article" date="2010" name="Vet. Microbiol.">
        <title>Production of haemolysins by strains of the Actinobacillus minor/porcitonsillarum complex.</title>
        <authorList>
            <person name="Arya G."/>
            <person name="Niven D.F."/>
        </authorList>
    </citation>
    <scope>NUCLEOTIDE SEQUENCE [LARGE SCALE GENOMIC DNA]</scope>
    <source>
        <strain evidence="1 2">NM305</strain>
    </source>
</reference>
<dbReference type="EMBL" id="ACQL01000102">
    <property type="protein sequence ID" value="EER46678.1"/>
    <property type="molecule type" value="Genomic_DNA"/>
</dbReference>
<dbReference type="OrthoDB" id="9871322at2"/>
<dbReference type="RefSeq" id="WP_005824712.1">
    <property type="nucleotide sequence ID" value="NZ_ACQL01000102.1"/>
</dbReference>
<evidence type="ECO:0000313" key="2">
    <source>
        <dbReference type="Proteomes" id="UP000005532"/>
    </source>
</evidence>
<dbReference type="Proteomes" id="UP000005532">
    <property type="component" value="Unassembled WGS sequence"/>
</dbReference>
<dbReference type="AlphaFoldDB" id="C5S349"/>
<name>C5S349_9PAST</name>
<protein>
    <submittedName>
        <fullName evidence="1">Uncharacterized protein</fullName>
    </submittedName>
</protein>
<evidence type="ECO:0000313" key="1">
    <source>
        <dbReference type="EMBL" id="EER46678.1"/>
    </source>
</evidence>